<dbReference type="AlphaFoldDB" id="A0A5D3BKP5"/>
<dbReference type="Pfam" id="PF08154">
    <property type="entry name" value="NLE"/>
    <property type="match status" value="1"/>
</dbReference>
<evidence type="ECO:0000313" key="7">
    <source>
        <dbReference type="Proteomes" id="UP000321393"/>
    </source>
</evidence>
<evidence type="ECO:0000256" key="3">
    <source>
        <dbReference type="ARBA" id="ARBA00022737"/>
    </source>
</evidence>
<name>A0A5D3BKP5_CUCMM</name>
<dbReference type="OrthoDB" id="1714972at2759"/>
<comment type="caution">
    <text evidence="6">The sequence shown here is derived from an EMBL/GenBank/DDBJ whole genome shotgun (WGS) entry which is preliminary data.</text>
</comment>
<dbReference type="Proteomes" id="UP000321947">
    <property type="component" value="Unassembled WGS sequence"/>
</dbReference>
<protein>
    <submittedName>
        <fullName evidence="6">Notchless protein-like protein</fullName>
    </submittedName>
</protein>
<reference evidence="7 8" key="1">
    <citation type="submission" date="2019-08" db="EMBL/GenBank/DDBJ databases">
        <title>Draft genome sequences of two oriental melons (Cucumis melo L. var makuwa).</title>
        <authorList>
            <person name="Kwon S.-Y."/>
        </authorList>
    </citation>
    <scope>NUCLEOTIDE SEQUENCE [LARGE SCALE GENOMIC DNA]</scope>
    <source>
        <strain evidence="8">cv. Chang Bougi</strain>
        <strain evidence="7">cv. SW 3</strain>
        <tissue evidence="6">Leaf</tissue>
    </source>
</reference>
<dbReference type="InterPro" id="IPR012972">
    <property type="entry name" value="NLE"/>
</dbReference>
<dbReference type="Proteomes" id="UP000321393">
    <property type="component" value="Unassembled WGS sequence"/>
</dbReference>
<sequence length="97" mass="10854">MATEMDIEHRETTNNVMILLTDPEGTPLGAPMYLPQNAGPQQLQQMVNKLLIENFLNSRPKVDVPARFSIRQILQCSNHGMICFAGIIITLRSSNIC</sequence>
<evidence type="ECO:0000256" key="1">
    <source>
        <dbReference type="ARBA" id="ARBA00004123"/>
    </source>
</evidence>
<keyword evidence="3" id="KW-0677">Repeat</keyword>
<evidence type="ECO:0000256" key="2">
    <source>
        <dbReference type="ARBA" id="ARBA00022574"/>
    </source>
</evidence>
<evidence type="ECO:0000259" key="4">
    <source>
        <dbReference type="Pfam" id="PF08154"/>
    </source>
</evidence>
<organism evidence="6 8">
    <name type="scientific">Cucumis melo var. makuwa</name>
    <name type="common">Oriental melon</name>
    <dbReference type="NCBI Taxonomy" id="1194695"/>
    <lineage>
        <taxon>Eukaryota</taxon>
        <taxon>Viridiplantae</taxon>
        <taxon>Streptophyta</taxon>
        <taxon>Embryophyta</taxon>
        <taxon>Tracheophyta</taxon>
        <taxon>Spermatophyta</taxon>
        <taxon>Magnoliopsida</taxon>
        <taxon>eudicotyledons</taxon>
        <taxon>Gunneridae</taxon>
        <taxon>Pentapetalae</taxon>
        <taxon>rosids</taxon>
        <taxon>fabids</taxon>
        <taxon>Cucurbitales</taxon>
        <taxon>Cucurbitaceae</taxon>
        <taxon>Benincaseae</taxon>
        <taxon>Cucumis</taxon>
    </lineage>
</organism>
<evidence type="ECO:0000313" key="8">
    <source>
        <dbReference type="Proteomes" id="UP000321947"/>
    </source>
</evidence>
<dbReference type="GO" id="GO:0005634">
    <property type="term" value="C:nucleus"/>
    <property type="evidence" value="ECO:0007669"/>
    <property type="project" value="UniProtKB-SubCell"/>
</dbReference>
<evidence type="ECO:0000313" key="6">
    <source>
        <dbReference type="EMBL" id="TYJ99863.1"/>
    </source>
</evidence>
<gene>
    <name evidence="6" type="ORF">E5676_scaffold474G00050</name>
    <name evidence="5" type="ORF">E6C27_scaffold264G001060</name>
</gene>
<proteinExistence type="predicted"/>
<dbReference type="EMBL" id="SSTD01017517">
    <property type="protein sequence ID" value="TYJ99863.1"/>
    <property type="molecule type" value="Genomic_DNA"/>
</dbReference>
<comment type="subcellular location">
    <subcellularLocation>
        <location evidence="1">Nucleus</location>
    </subcellularLocation>
</comment>
<dbReference type="EMBL" id="SSTE01012924">
    <property type="protein sequence ID" value="KAA0048386.1"/>
    <property type="molecule type" value="Genomic_DNA"/>
</dbReference>
<dbReference type="STRING" id="1194695.A0A5D3BKP5"/>
<feature type="domain" description="NLE" evidence="4">
    <location>
        <begin position="16"/>
        <end position="71"/>
    </location>
</feature>
<keyword evidence="2" id="KW-0853">WD repeat</keyword>
<accession>A0A5D3BKP5</accession>
<evidence type="ECO:0000313" key="5">
    <source>
        <dbReference type="EMBL" id="KAA0048386.1"/>
    </source>
</evidence>